<keyword evidence="6" id="KW-0175">Coiled coil</keyword>
<accession>A0A917DPR0</accession>
<dbReference type="InterPro" id="IPR011990">
    <property type="entry name" value="TPR-like_helical_dom_sf"/>
</dbReference>
<keyword evidence="7" id="KW-0472">Membrane</keyword>
<evidence type="ECO:0000256" key="2">
    <source>
        <dbReference type="ARBA" id="ARBA00012438"/>
    </source>
</evidence>
<dbReference type="Proteomes" id="UP000609064">
    <property type="component" value="Unassembled WGS sequence"/>
</dbReference>
<feature type="coiled-coil region" evidence="6">
    <location>
        <begin position="464"/>
        <end position="491"/>
    </location>
</feature>
<comment type="catalytic activity">
    <reaction evidence="1">
        <text>ATP + protein L-histidine = ADP + protein N-phospho-L-histidine.</text>
        <dbReference type="EC" id="2.7.13.3"/>
    </reaction>
</comment>
<dbReference type="InterPro" id="IPR036890">
    <property type="entry name" value="HATPase_C_sf"/>
</dbReference>
<dbReference type="AlphaFoldDB" id="A0A917DPR0"/>
<evidence type="ECO:0000256" key="3">
    <source>
        <dbReference type="ARBA" id="ARBA00022679"/>
    </source>
</evidence>
<keyword evidence="10" id="KW-1185">Reference proteome</keyword>
<reference evidence="9" key="2">
    <citation type="submission" date="2020-09" db="EMBL/GenBank/DDBJ databases">
        <authorList>
            <person name="Sun Q."/>
            <person name="Zhou Y."/>
        </authorList>
    </citation>
    <scope>NUCLEOTIDE SEQUENCE</scope>
    <source>
        <strain evidence="9">CGMCC 1.15958</strain>
    </source>
</reference>
<evidence type="ECO:0000256" key="7">
    <source>
        <dbReference type="SAM" id="Phobius"/>
    </source>
</evidence>
<organism evidence="9 10">
    <name type="scientific">Emticicia aquatilis</name>
    <dbReference type="NCBI Taxonomy" id="1537369"/>
    <lineage>
        <taxon>Bacteria</taxon>
        <taxon>Pseudomonadati</taxon>
        <taxon>Bacteroidota</taxon>
        <taxon>Cytophagia</taxon>
        <taxon>Cytophagales</taxon>
        <taxon>Leadbetterellaceae</taxon>
        <taxon>Emticicia</taxon>
    </lineage>
</organism>
<dbReference type="InterPro" id="IPR003594">
    <property type="entry name" value="HATPase_dom"/>
</dbReference>
<proteinExistence type="predicted"/>
<dbReference type="GO" id="GO:0004673">
    <property type="term" value="F:protein histidine kinase activity"/>
    <property type="evidence" value="ECO:0007669"/>
    <property type="project" value="UniProtKB-EC"/>
</dbReference>
<dbReference type="Gene3D" id="1.20.5.1930">
    <property type="match status" value="1"/>
</dbReference>
<gene>
    <name evidence="9" type="ORF">GCM10011514_18910</name>
</gene>
<evidence type="ECO:0000256" key="6">
    <source>
        <dbReference type="SAM" id="Coils"/>
    </source>
</evidence>
<dbReference type="SMART" id="SM00387">
    <property type="entry name" value="HATPase_c"/>
    <property type="match status" value="1"/>
</dbReference>
<dbReference type="CDD" id="cd16917">
    <property type="entry name" value="HATPase_UhpB-NarQ-NarX-like"/>
    <property type="match status" value="1"/>
</dbReference>
<protein>
    <recommendedName>
        <fullName evidence="2">histidine kinase</fullName>
        <ecNumber evidence="2">2.7.13.3</ecNumber>
    </recommendedName>
</protein>
<dbReference type="PANTHER" id="PTHR24421:SF10">
    <property type="entry name" value="NITRATE_NITRITE SENSOR PROTEIN NARQ"/>
    <property type="match status" value="1"/>
</dbReference>
<dbReference type="PROSITE" id="PS51257">
    <property type="entry name" value="PROKAR_LIPOPROTEIN"/>
    <property type="match status" value="1"/>
</dbReference>
<evidence type="ECO:0000256" key="4">
    <source>
        <dbReference type="ARBA" id="ARBA00022777"/>
    </source>
</evidence>
<keyword evidence="5" id="KW-0902">Two-component regulatory system</keyword>
<evidence type="ECO:0000313" key="9">
    <source>
        <dbReference type="EMBL" id="GGD54941.1"/>
    </source>
</evidence>
<dbReference type="SUPFAM" id="SSF48452">
    <property type="entry name" value="TPR-like"/>
    <property type="match status" value="1"/>
</dbReference>
<keyword evidence="3" id="KW-0808">Transferase</keyword>
<keyword evidence="4" id="KW-0418">Kinase</keyword>
<feature type="coiled-coil region" evidence="6">
    <location>
        <begin position="400"/>
        <end position="427"/>
    </location>
</feature>
<evidence type="ECO:0000313" key="10">
    <source>
        <dbReference type="Proteomes" id="UP000609064"/>
    </source>
</evidence>
<dbReference type="EMBL" id="BMKK01000003">
    <property type="protein sequence ID" value="GGD54941.1"/>
    <property type="molecule type" value="Genomic_DNA"/>
</dbReference>
<feature type="transmembrane region" description="Helical" evidence="7">
    <location>
        <begin position="436"/>
        <end position="457"/>
    </location>
</feature>
<keyword evidence="7" id="KW-1133">Transmembrane helix</keyword>
<evidence type="ECO:0000256" key="1">
    <source>
        <dbReference type="ARBA" id="ARBA00000085"/>
    </source>
</evidence>
<dbReference type="PROSITE" id="PS50109">
    <property type="entry name" value="HIS_KIN"/>
    <property type="match status" value="1"/>
</dbReference>
<keyword evidence="7" id="KW-0812">Transmembrane</keyword>
<comment type="caution">
    <text evidence="9">The sequence shown here is derived from an EMBL/GenBank/DDBJ whole genome shotgun (WGS) entry which is preliminary data.</text>
</comment>
<evidence type="ECO:0000256" key="5">
    <source>
        <dbReference type="ARBA" id="ARBA00023012"/>
    </source>
</evidence>
<name>A0A917DPR0_9BACT</name>
<dbReference type="PANTHER" id="PTHR24421">
    <property type="entry name" value="NITRATE/NITRITE SENSOR PROTEIN NARX-RELATED"/>
    <property type="match status" value="1"/>
</dbReference>
<evidence type="ECO:0000259" key="8">
    <source>
        <dbReference type="PROSITE" id="PS50109"/>
    </source>
</evidence>
<dbReference type="GO" id="GO:0000160">
    <property type="term" value="P:phosphorelay signal transduction system"/>
    <property type="evidence" value="ECO:0007669"/>
    <property type="project" value="UniProtKB-KW"/>
</dbReference>
<sequence length="668" mass="76965">MKDLRECWLLLLLVAFVISIGQGCSSDGDKTMRKSEIQKSDSIHNWLLNDKNYVNKEQYRKVFMKHFDEAIAKKNYDEAKMLLVDYGDMIFPLHAYDSLYHRTLNNFIDKHNETLLSDSTSATLYYLSANQYHNLNQVEKMRLFTLKGLEKCNFAHAENMIIRLKNFMGLYYTEKSQPEKAIQVFMEVIPLAEKLKAYRRLGSLYNNMAYCYDMLYASTESARMYEKSAKSFLLAKDTTNYLDLSITYAINQLFFSNDTLKTVRLIDSSLAVFAKYKQARGMDSCNANNGLAYKYYLTKQYEKAKYHIDKSTDYFKSVGNEELLPYNQNLATLIYFAQHKKLEDSPKVEELAKQLLADESYYDAIELYGILYANAKTQGNYAKALEFRNKEVSLNDSLTVKNQKGQLFELEKKYETQKKEQEILTQKNEISQKNTFIALLVASLAGLVLIIIVYYLWQKQAKLKQEKENGMNFTKQLLENTEEERKRIASDLHDSISHELLNLKSIFTQDLAVVNTKIDTIINDIRGISRNLHPVMFDKIGLVPNIEQLVERIQNQNNFFISTDISYAGKLTSADELQIYRIIQEALTNVIKYANAHAAKITIEEQPDKILVELRDNGHGFNVKETLNSGKAFGLHNIIERSRVIGGEANITSSPNGTIITINIPKKL</sequence>
<dbReference type="Gene3D" id="1.25.40.10">
    <property type="entry name" value="Tetratricopeptide repeat domain"/>
    <property type="match status" value="1"/>
</dbReference>
<dbReference type="Pfam" id="PF02518">
    <property type="entry name" value="HATPase_c"/>
    <property type="match status" value="1"/>
</dbReference>
<reference evidence="9" key="1">
    <citation type="journal article" date="2014" name="Int. J. Syst. Evol. Microbiol.">
        <title>Complete genome sequence of Corynebacterium casei LMG S-19264T (=DSM 44701T), isolated from a smear-ripened cheese.</title>
        <authorList>
            <consortium name="US DOE Joint Genome Institute (JGI-PGF)"/>
            <person name="Walter F."/>
            <person name="Albersmeier A."/>
            <person name="Kalinowski J."/>
            <person name="Ruckert C."/>
        </authorList>
    </citation>
    <scope>NUCLEOTIDE SEQUENCE</scope>
    <source>
        <strain evidence="9">CGMCC 1.15958</strain>
    </source>
</reference>
<dbReference type="SUPFAM" id="SSF55874">
    <property type="entry name" value="ATPase domain of HSP90 chaperone/DNA topoisomerase II/histidine kinase"/>
    <property type="match status" value="1"/>
</dbReference>
<dbReference type="InterPro" id="IPR005467">
    <property type="entry name" value="His_kinase_dom"/>
</dbReference>
<feature type="domain" description="Histidine kinase" evidence="8">
    <location>
        <begin position="487"/>
        <end position="668"/>
    </location>
</feature>
<dbReference type="RefSeq" id="WP_188765816.1">
    <property type="nucleotide sequence ID" value="NZ_BMKK01000003.1"/>
</dbReference>
<dbReference type="Gene3D" id="3.30.565.10">
    <property type="entry name" value="Histidine kinase-like ATPase, C-terminal domain"/>
    <property type="match status" value="1"/>
</dbReference>
<dbReference type="EC" id="2.7.13.3" evidence="2"/>
<dbReference type="InterPro" id="IPR050482">
    <property type="entry name" value="Sensor_HK_TwoCompSys"/>
</dbReference>